<keyword evidence="1" id="KW-0732">Signal</keyword>
<organism evidence="2">
    <name type="scientific">Salmonella enterica subsp. enterica serovar Ank</name>
    <dbReference type="NCBI Taxonomy" id="1173578"/>
    <lineage>
        <taxon>Bacteria</taxon>
        <taxon>Pseudomonadati</taxon>
        <taxon>Pseudomonadota</taxon>
        <taxon>Gammaproteobacteria</taxon>
        <taxon>Enterobacterales</taxon>
        <taxon>Enterobacteriaceae</taxon>
        <taxon>Salmonella</taxon>
    </lineage>
</organism>
<sequence>MRINVLLLTSLLVAGSALAGEAHVCKSQTVANSAANAELTDNTVFKCGENISGTIPSLAREGWKIVQQTDQADVTDPSKTYAQLIIQKD</sequence>
<evidence type="ECO:0000256" key="1">
    <source>
        <dbReference type="SAM" id="SignalP"/>
    </source>
</evidence>
<name>A0A5I2X401_SALET</name>
<evidence type="ECO:0008006" key="3">
    <source>
        <dbReference type="Google" id="ProtNLM"/>
    </source>
</evidence>
<comment type="caution">
    <text evidence="2">The sequence shown here is derived from an EMBL/GenBank/DDBJ whole genome shotgun (WGS) entry which is preliminary data.</text>
</comment>
<feature type="signal peptide" evidence="1">
    <location>
        <begin position="1"/>
        <end position="19"/>
    </location>
</feature>
<proteinExistence type="predicted"/>
<dbReference type="EMBL" id="DAARBX010000001">
    <property type="protein sequence ID" value="HAE1791682.1"/>
    <property type="molecule type" value="Genomic_DNA"/>
</dbReference>
<reference evidence="2" key="2">
    <citation type="submission" date="2018-07" db="EMBL/GenBank/DDBJ databases">
        <authorList>
            <consortium name="NCBI Pathogen Detection Project"/>
        </authorList>
    </citation>
    <scope>NUCLEOTIDE SEQUENCE</scope>
    <source>
        <strain evidence="2">BCW_2640</strain>
    </source>
</reference>
<feature type="chain" id="PRO_5030126178" description="DUF2574 family protein" evidence="1">
    <location>
        <begin position="20"/>
        <end position="89"/>
    </location>
</feature>
<dbReference type="AlphaFoldDB" id="A0A5I2X401"/>
<gene>
    <name evidence="2" type="ORF">G3V02_000319</name>
</gene>
<reference evidence="2" key="1">
    <citation type="journal article" date="2018" name="Genome Biol.">
        <title>SKESA: strategic k-mer extension for scrupulous assemblies.</title>
        <authorList>
            <person name="Souvorov A."/>
            <person name="Agarwala R."/>
            <person name="Lipman D.J."/>
        </authorList>
    </citation>
    <scope>NUCLEOTIDE SEQUENCE</scope>
    <source>
        <strain evidence="2">BCW_2640</strain>
    </source>
</reference>
<accession>A0A5I2X401</accession>
<protein>
    <recommendedName>
        <fullName evidence="3">DUF2574 family protein</fullName>
    </recommendedName>
</protein>
<evidence type="ECO:0000313" key="2">
    <source>
        <dbReference type="EMBL" id="HAE1791682.1"/>
    </source>
</evidence>